<reference evidence="7 9" key="1">
    <citation type="journal article" date="2016" name="Genome Announc.">
        <title>Complete Genome Sequence of the Amino Acid-Fermenting Clostridium propionicum X2 (DSM 1682).</title>
        <authorList>
            <person name="Poehlein A."/>
            <person name="Schlien K."/>
            <person name="Chowdhury N.P."/>
            <person name="Gottschalk G."/>
            <person name="Buckel W."/>
            <person name="Daniel R."/>
        </authorList>
    </citation>
    <scope>NUCLEOTIDE SEQUENCE [LARGE SCALE GENOMIC DNA]</scope>
    <source>
        <strain evidence="7 9">X2</strain>
    </source>
</reference>
<protein>
    <submittedName>
        <fullName evidence="7">Hydrogen cyanide synthase subunit HcnC</fullName>
        <ecNumber evidence="7">1.4.99.5</ecNumber>
    </submittedName>
    <submittedName>
        <fullName evidence="8">Sarcosine oxidase subunit beta</fullName>
    </submittedName>
</protein>
<evidence type="ECO:0000313" key="7">
    <source>
        <dbReference type="EMBL" id="AMJ41220.1"/>
    </source>
</evidence>
<evidence type="ECO:0000256" key="2">
    <source>
        <dbReference type="ARBA" id="ARBA00007330"/>
    </source>
</evidence>
<dbReference type="EMBL" id="FQUA01000018">
    <property type="protein sequence ID" value="SHF12073.1"/>
    <property type="molecule type" value="Genomic_DNA"/>
</dbReference>
<dbReference type="GO" id="GO:0050622">
    <property type="term" value="F:glycine dehydrogenase (cyanide-forming) activity"/>
    <property type="evidence" value="ECO:0007669"/>
    <property type="project" value="UniProtKB-EC"/>
</dbReference>
<keyword evidence="3" id="KW-0285">Flavoprotein</keyword>
<dbReference type="InterPro" id="IPR036188">
    <property type="entry name" value="FAD/NAD-bd_sf"/>
</dbReference>
<dbReference type="OrthoDB" id="9794226at2"/>
<comment type="cofactor">
    <cofactor evidence="1">
        <name>FAD</name>
        <dbReference type="ChEBI" id="CHEBI:57692"/>
    </cofactor>
</comment>
<accession>A0A0X1U8D3</accession>
<evidence type="ECO:0000256" key="5">
    <source>
        <dbReference type="ARBA" id="ARBA00023002"/>
    </source>
</evidence>
<dbReference type="InterPro" id="IPR006076">
    <property type="entry name" value="FAD-dep_OxRdtase"/>
</dbReference>
<dbReference type="EMBL" id="CP014223">
    <property type="protein sequence ID" value="AMJ41220.1"/>
    <property type="molecule type" value="Genomic_DNA"/>
</dbReference>
<dbReference type="PANTHER" id="PTHR13847">
    <property type="entry name" value="SARCOSINE DEHYDROGENASE-RELATED"/>
    <property type="match status" value="1"/>
</dbReference>
<dbReference type="GO" id="GO:0006072">
    <property type="term" value="P:glycerol-3-phosphate metabolic process"/>
    <property type="evidence" value="ECO:0007669"/>
    <property type="project" value="InterPro"/>
</dbReference>
<gene>
    <name evidence="7" type="primary">hcnC</name>
    <name evidence="7" type="ORF">CPRO_16300</name>
    <name evidence="8" type="ORF">SAMN02745151_02849</name>
</gene>
<dbReference type="GO" id="GO:0005737">
    <property type="term" value="C:cytoplasm"/>
    <property type="evidence" value="ECO:0007669"/>
    <property type="project" value="TreeGrafter"/>
</dbReference>
<dbReference type="EC" id="1.4.99.5" evidence="7"/>
<dbReference type="InterPro" id="IPR000447">
    <property type="entry name" value="G3P_DH_FAD-dep"/>
</dbReference>
<reference evidence="9" key="2">
    <citation type="submission" date="2016-01" db="EMBL/GenBank/DDBJ databases">
        <authorList>
            <person name="Poehlein A."/>
            <person name="Schlien K."/>
            <person name="Gottschalk G."/>
            <person name="Buckel W."/>
            <person name="Daniel R."/>
        </authorList>
    </citation>
    <scope>NUCLEOTIDE SEQUENCE [LARGE SCALE GENOMIC DNA]</scope>
    <source>
        <strain evidence="9">X2</strain>
    </source>
</reference>
<dbReference type="Gene3D" id="3.30.9.10">
    <property type="entry name" value="D-Amino Acid Oxidase, subunit A, domain 2"/>
    <property type="match status" value="1"/>
</dbReference>
<dbReference type="AlphaFoldDB" id="A0A0X1U8D3"/>
<dbReference type="SUPFAM" id="SSF54373">
    <property type="entry name" value="FAD-linked reductases, C-terminal domain"/>
    <property type="match status" value="1"/>
</dbReference>
<keyword evidence="5 7" id="KW-0560">Oxidoreductase</keyword>
<dbReference type="PANTHER" id="PTHR13847:SF287">
    <property type="entry name" value="FAD-DEPENDENT OXIDOREDUCTASE DOMAIN-CONTAINING PROTEIN 1"/>
    <property type="match status" value="1"/>
</dbReference>
<reference evidence="10" key="3">
    <citation type="submission" date="2016-11" db="EMBL/GenBank/DDBJ databases">
        <authorList>
            <person name="Jaros S."/>
            <person name="Januszkiewicz K."/>
            <person name="Wedrychowicz H."/>
        </authorList>
    </citation>
    <scope>NUCLEOTIDE SEQUENCE [LARGE SCALE GENOMIC DNA]</scope>
    <source>
        <strain evidence="10">DSM 1682</strain>
    </source>
</reference>
<evidence type="ECO:0000313" key="9">
    <source>
        <dbReference type="Proteomes" id="UP000068026"/>
    </source>
</evidence>
<evidence type="ECO:0000256" key="3">
    <source>
        <dbReference type="ARBA" id="ARBA00022630"/>
    </source>
</evidence>
<dbReference type="PROSITE" id="PS51257">
    <property type="entry name" value="PROKAR_LIPOPROTEIN"/>
    <property type="match status" value="1"/>
</dbReference>
<evidence type="ECO:0000256" key="4">
    <source>
        <dbReference type="ARBA" id="ARBA00022827"/>
    </source>
</evidence>
<dbReference type="SUPFAM" id="SSF51905">
    <property type="entry name" value="FAD/NAD(P)-binding domain"/>
    <property type="match status" value="1"/>
</dbReference>
<dbReference type="PRINTS" id="PR01001">
    <property type="entry name" value="FADG3PDH"/>
</dbReference>
<keyword evidence="9" id="KW-1185">Reference proteome</keyword>
<sequence length="388" mass="42716">MSKTYDVVVIGAGVIGTSCAYHLVKKGLTVALVEKNDIARGTSSHCDAAALIVDKQPGVDAALGYASIQRFKELRDELSYDFEFTNRGSMYVCESEQEMEIATKFAKDLSKDGYRVYTLSPSELVEREPFIAKDLAGGIYSDECCGLNPFKLCFAFVEAVKGKGLDVYPRTSVMGIKLNDKKEVEAVETTSGTLLTRKVVNCCGVWAPEIGKMVGVEIPIIPRKGVILISGASFQFCNQKVQEFGYMLSKFAIECKRDPLVEKYGVAFTIEPSEGNNVLVGSSRNFAGYGIDAEIDIIQTIAKRAVRFYPILKELNCIRSYAGVRPFMEEHLPLITEVEEVPGYYIAAGHEGDGISMAPSTGRLISEMLTGEKPYMDVTPFSFSRYNK</sequence>
<dbReference type="Proteomes" id="UP000068026">
    <property type="component" value="Chromosome"/>
</dbReference>
<evidence type="ECO:0000259" key="6">
    <source>
        <dbReference type="Pfam" id="PF01266"/>
    </source>
</evidence>
<comment type="similarity">
    <text evidence="2">Belongs to the FAD-dependent glycerol-3-phosphate dehydrogenase family.</text>
</comment>
<dbReference type="GO" id="GO:0004368">
    <property type="term" value="F:glycerol-3-phosphate dehydrogenase (quinone) activity"/>
    <property type="evidence" value="ECO:0007669"/>
    <property type="project" value="InterPro"/>
</dbReference>
<dbReference type="Proteomes" id="UP000184204">
    <property type="component" value="Unassembled WGS sequence"/>
</dbReference>
<reference evidence="8" key="4">
    <citation type="submission" date="2016-11" db="EMBL/GenBank/DDBJ databases">
        <authorList>
            <person name="Varghese N."/>
            <person name="Submissions S."/>
        </authorList>
    </citation>
    <scope>NUCLEOTIDE SEQUENCE</scope>
    <source>
        <strain evidence="8">DSM 1682</strain>
    </source>
</reference>
<dbReference type="Gene3D" id="3.50.50.60">
    <property type="entry name" value="FAD/NAD(P)-binding domain"/>
    <property type="match status" value="1"/>
</dbReference>
<evidence type="ECO:0000313" key="8">
    <source>
        <dbReference type="EMBL" id="SHF12073.1"/>
    </source>
</evidence>
<dbReference type="KEGG" id="cpro:CPRO_16300"/>
<dbReference type="Pfam" id="PF01266">
    <property type="entry name" value="DAO"/>
    <property type="match status" value="1"/>
</dbReference>
<evidence type="ECO:0000313" key="10">
    <source>
        <dbReference type="Proteomes" id="UP000184204"/>
    </source>
</evidence>
<keyword evidence="4" id="KW-0274">FAD</keyword>
<dbReference type="RefSeq" id="WP_066050049.1">
    <property type="nucleotide sequence ID" value="NZ_CP014223.1"/>
</dbReference>
<evidence type="ECO:0000256" key="1">
    <source>
        <dbReference type="ARBA" id="ARBA00001974"/>
    </source>
</evidence>
<feature type="domain" description="FAD dependent oxidoreductase" evidence="6">
    <location>
        <begin position="6"/>
        <end position="368"/>
    </location>
</feature>
<name>A0A0X1U8D3_ANAPI</name>
<organism evidence="8 10">
    <name type="scientific">Anaerotignum propionicum DSM 1682</name>
    <dbReference type="NCBI Taxonomy" id="991789"/>
    <lineage>
        <taxon>Bacteria</taxon>
        <taxon>Bacillati</taxon>
        <taxon>Bacillota</taxon>
        <taxon>Clostridia</taxon>
        <taxon>Lachnospirales</taxon>
        <taxon>Anaerotignaceae</taxon>
        <taxon>Anaerotignum</taxon>
    </lineage>
</organism>
<proteinExistence type="inferred from homology"/>